<evidence type="ECO:0000313" key="7">
    <source>
        <dbReference type="EMBL" id="PPK81507.1"/>
    </source>
</evidence>
<dbReference type="Pfam" id="PF02954">
    <property type="entry name" value="HTH_8"/>
    <property type="match status" value="1"/>
</dbReference>
<feature type="domain" description="PAS" evidence="6">
    <location>
        <begin position="196"/>
        <end position="240"/>
    </location>
</feature>
<dbReference type="SUPFAM" id="SSF159800">
    <property type="entry name" value="PrpR receptor domain-like"/>
    <property type="match status" value="1"/>
</dbReference>
<dbReference type="CDD" id="cd00009">
    <property type="entry name" value="AAA"/>
    <property type="match status" value="1"/>
</dbReference>
<dbReference type="SUPFAM" id="SSF46689">
    <property type="entry name" value="Homeodomain-like"/>
    <property type="match status" value="1"/>
</dbReference>
<accession>A0A2S6HUK3</accession>
<dbReference type="GO" id="GO:0000156">
    <property type="term" value="F:phosphorelay response regulator activity"/>
    <property type="evidence" value="ECO:0007669"/>
    <property type="project" value="InterPro"/>
</dbReference>
<feature type="domain" description="Sigma-54 factor interaction" evidence="5">
    <location>
        <begin position="328"/>
        <end position="552"/>
    </location>
</feature>
<dbReference type="InterPro" id="IPR000014">
    <property type="entry name" value="PAS"/>
</dbReference>
<dbReference type="Gene3D" id="1.10.10.60">
    <property type="entry name" value="Homeodomain-like"/>
    <property type="match status" value="1"/>
</dbReference>
<dbReference type="PANTHER" id="PTHR32071">
    <property type="entry name" value="TRANSCRIPTIONAL REGULATORY PROTEIN"/>
    <property type="match status" value="1"/>
</dbReference>
<dbReference type="InterPro" id="IPR058031">
    <property type="entry name" value="AAA_lid_NorR"/>
</dbReference>
<dbReference type="InterPro" id="IPR002078">
    <property type="entry name" value="Sigma_54_int"/>
</dbReference>
<name>A0A2S6HUK3_9FIRM</name>
<dbReference type="RefSeq" id="WP_170072300.1">
    <property type="nucleotide sequence ID" value="NZ_PTJA01000004.1"/>
</dbReference>
<dbReference type="Pfam" id="PF25601">
    <property type="entry name" value="AAA_lid_14"/>
    <property type="match status" value="1"/>
</dbReference>
<dbReference type="InterPro" id="IPR009057">
    <property type="entry name" value="Homeodomain-like_sf"/>
</dbReference>
<dbReference type="Pfam" id="PF00158">
    <property type="entry name" value="Sigma54_activat"/>
    <property type="match status" value="1"/>
</dbReference>
<dbReference type="InterPro" id="IPR002197">
    <property type="entry name" value="HTH_Fis"/>
</dbReference>
<dbReference type="PROSITE" id="PS50112">
    <property type="entry name" value="PAS"/>
    <property type="match status" value="1"/>
</dbReference>
<evidence type="ECO:0000259" key="5">
    <source>
        <dbReference type="PROSITE" id="PS50045"/>
    </source>
</evidence>
<evidence type="ECO:0000256" key="1">
    <source>
        <dbReference type="ARBA" id="ARBA00022741"/>
    </source>
</evidence>
<evidence type="ECO:0000259" key="6">
    <source>
        <dbReference type="PROSITE" id="PS50112"/>
    </source>
</evidence>
<dbReference type="GO" id="GO:0006355">
    <property type="term" value="P:regulation of DNA-templated transcription"/>
    <property type="evidence" value="ECO:0007669"/>
    <property type="project" value="InterPro"/>
</dbReference>
<dbReference type="Pfam" id="PF06506">
    <property type="entry name" value="PrpR_N"/>
    <property type="match status" value="1"/>
</dbReference>
<sequence>MKQIAILLPRQTILTYAQNVLEKEKTEVQLLKVVDNSNAVVEAKEAVEAGARVIIARGLQATLIKESLNIPVVEMPITVREIGFMILKAKNMLKKDHPSIGIVAFENMFESLDELDQLFGFDLHFYNLNELEDTRNLVSQAIIDGVDLIIGGVKTNQIAFEIGFPSLFMETGEESIKKALHLAVHMLELAEQEKHNKAQIDTLLDTSFSGIIKINAYQEIVAVNRVIEQLLGKSTSEVIGFPINKVFDGIDTESINGILNGREELYSTSFSIKNQLLMVIGAPIQYDGHYSGAILTCHKVRTAEREEGSEAGAKLAGSHLAIHNYHHILRESVEIKRCIKLARAYGISKNPVFIYGETGTEKEIFAEAIHNNSPQKGGPFIHINCSTLSPEEQKQVLFGFGEENRKKPVSALEAAAFGTVFLEEVDRLSLECQYLLYKAVRDRLFWDRDSMVKRVLPVRLIACSGKELAVLVKQGKFREDLYFYLSALEISLPPIRKEPEEIRRFTGIFLEKYNTAYSRYVEISEAALGVMEEYFWEGNLLQLESFCERLVLTAHRRKVEEGMVQNLLQELYPFTREDNGSSQTVKNQNPEALRIEMLMERFNGRRTEVAKAMKISTTTLWRKMKRYGIGNSYDV</sequence>
<evidence type="ECO:0000256" key="2">
    <source>
        <dbReference type="ARBA" id="ARBA00022840"/>
    </source>
</evidence>
<evidence type="ECO:0000313" key="8">
    <source>
        <dbReference type="Proteomes" id="UP000237749"/>
    </source>
</evidence>
<dbReference type="Gene3D" id="1.10.8.60">
    <property type="match status" value="1"/>
</dbReference>
<protein>
    <submittedName>
        <fullName evidence="7">Transcriptional regulator with PAS, ATPase and Fis domain</fullName>
    </submittedName>
</protein>
<dbReference type="Proteomes" id="UP000237749">
    <property type="component" value="Unassembled WGS sequence"/>
</dbReference>
<dbReference type="GO" id="GO:0043565">
    <property type="term" value="F:sequence-specific DNA binding"/>
    <property type="evidence" value="ECO:0007669"/>
    <property type="project" value="InterPro"/>
</dbReference>
<evidence type="ECO:0000256" key="3">
    <source>
        <dbReference type="ARBA" id="ARBA00023015"/>
    </source>
</evidence>
<dbReference type="InterPro" id="IPR010524">
    <property type="entry name" value="Sig_transdc_resp-reg_PrpR_N"/>
</dbReference>
<dbReference type="AlphaFoldDB" id="A0A2S6HUK3"/>
<dbReference type="InterPro" id="IPR027417">
    <property type="entry name" value="P-loop_NTPase"/>
</dbReference>
<keyword evidence="4" id="KW-0804">Transcription</keyword>
<comment type="caution">
    <text evidence="7">The sequence shown here is derived from an EMBL/GenBank/DDBJ whole genome shotgun (WGS) entry which is preliminary data.</text>
</comment>
<dbReference type="InterPro" id="IPR035965">
    <property type="entry name" value="PAS-like_dom_sf"/>
</dbReference>
<organism evidence="7 8">
    <name type="scientific">Lacrimispora xylanisolvens</name>
    <dbReference type="NCBI Taxonomy" id="384636"/>
    <lineage>
        <taxon>Bacteria</taxon>
        <taxon>Bacillati</taxon>
        <taxon>Bacillota</taxon>
        <taxon>Clostridia</taxon>
        <taxon>Lachnospirales</taxon>
        <taxon>Lachnospiraceae</taxon>
        <taxon>Lacrimispora</taxon>
    </lineage>
</organism>
<keyword evidence="3" id="KW-0805">Transcription regulation</keyword>
<dbReference type="SUPFAM" id="SSF55785">
    <property type="entry name" value="PYP-like sensor domain (PAS domain)"/>
    <property type="match status" value="1"/>
</dbReference>
<dbReference type="EMBL" id="PTJA01000004">
    <property type="protein sequence ID" value="PPK81507.1"/>
    <property type="molecule type" value="Genomic_DNA"/>
</dbReference>
<dbReference type="Gene3D" id="3.30.450.20">
    <property type="entry name" value="PAS domain"/>
    <property type="match status" value="1"/>
</dbReference>
<dbReference type="PROSITE" id="PS50045">
    <property type="entry name" value="SIGMA54_INTERACT_4"/>
    <property type="match status" value="1"/>
</dbReference>
<dbReference type="Gene3D" id="3.40.50.10660">
    <property type="entry name" value="PrpR receptor domain-like"/>
    <property type="match status" value="1"/>
</dbReference>
<dbReference type="SUPFAM" id="SSF52540">
    <property type="entry name" value="P-loop containing nucleoside triphosphate hydrolases"/>
    <property type="match status" value="1"/>
</dbReference>
<keyword evidence="1" id="KW-0547">Nucleotide-binding</keyword>
<dbReference type="Gene3D" id="3.40.50.2300">
    <property type="match status" value="1"/>
</dbReference>
<gene>
    <name evidence="7" type="ORF">BXY41_104310</name>
</gene>
<dbReference type="Gene3D" id="3.40.50.300">
    <property type="entry name" value="P-loop containing nucleotide triphosphate hydrolases"/>
    <property type="match status" value="1"/>
</dbReference>
<proteinExistence type="predicted"/>
<evidence type="ECO:0000256" key="4">
    <source>
        <dbReference type="ARBA" id="ARBA00023163"/>
    </source>
</evidence>
<keyword evidence="2" id="KW-0067">ATP-binding</keyword>
<keyword evidence="8" id="KW-1185">Reference proteome</keyword>
<reference evidence="7 8" key="1">
    <citation type="submission" date="2018-02" db="EMBL/GenBank/DDBJ databases">
        <title>Genomic Encyclopedia of Archaeal and Bacterial Type Strains, Phase II (KMG-II): from individual species to whole genera.</title>
        <authorList>
            <person name="Goeker M."/>
        </authorList>
    </citation>
    <scope>NUCLEOTIDE SEQUENCE [LARGE SCALE GENOMIC DNA]</scope>
    <source>
        <strain evidence="7 8">DSM 3808</strain>
    </source>
</reference>
<dbReference type="GO" id="GO:0005524">
    <property type="term" value="F:ATP binding"/>
    <property type="evidence" value="ECO:0007669"/>
    <property type="project" value="UniProtKB-KW"/>
</dbReference>